<dbReference type="UniPathway" id="UPA00109">
    <property type="reaction ID" value="UER00181"/>
</dbReference>
<dbReference type="KEGG" id="dpr:Despr_2939"/>
<dbReference type="Pfam" id="PF00342">
    <property type="entry name" value="PGI"/>
    <property type="match status" value="1"/>
</dbReference>
<dbReference type="GO" id="GO:0006094">
    <property type="term" value="P:gluconeogenesis"/>
    <property type="evidence" value="ECO:0007669"/>
    <property type="project" value="UniProtKB-UniRule"/>
</dbReference>
<dbReference type="InterPro" id="IPR035476">
    <property type="entry name" value="SIS_PGI_1"/>
</dbReference>
<dbReference type="InterPro" id="IPR046348">
    <property type="entry name" value="SIS_dom_sf"/>
</dbReference>
<dbReference type="InterPro" id="IPR023096">
    <property type="entry name" value="G6P_Isomerase_C"/>
</dbReference>
<protein>
    <recommendedName>
        <fullName evidence="7">Glucose-6-phosphate isomerase</fullName>
        <shortName evidence="7">GPI</shortName>
        <ecNumber evidence="7">5.3.1.9</ecNumber>
    </recommendedName>
    <alternativeName>
        <fullName evidence="7">Phosphoglucose isomerase</fullName>
        <shortName evidence="7">PGI</shortName>
    </alternativeName>
    <alternativeName>
        <fullName evidence="7">Phosphohexose isomerase</fullName>
        <shortName evidence="7">PHI</shortName>
    </alternativeName>
</protein>
<feature type="active site" description="Proton donor" evidence="7">
    <location>
        <position position="353"/>
    </location>
</feature>
<dbReference type="CDD" id="cd05015">
    <property type="entry name" value="SIS_PGI_1"/>
    <property type="match status" value="1"/>
</dbReference>
<keyword evidence="4 7" id="KW-0324">Glycolysis</keyword>
<dbReference type="InterPro" id="IPR035482">
    <property type="entry name" value="SIS_PGI_2"/>
</dbReference>
<dbReference type="PRINTS" id="PR00662">
    <property type="entry name" value="G6PISOMERASE"/>
</dbReference>
<dbReference type="GO" id="GO:0097367">
    <property type="term" value="F:carbohydrate derivative binding"/>
    <property type="evidence" value="ECO:0007669"/>
    <property type="project" value="InterPro"/>
</dbReference>
<evidence type="ECO:0000256" key="8">
    <source>
        <dbReference type="RuleBase" id="RU000612"/>
    </source>
</evidence>
<dbReference type="GO" id="GO:0051156">
    <property type="term" value="P:glucose 6-phosphate metabolic process"/>
    <property type="evidence" value="ECO:0007669"/>
    <property type="project" value="TreeGrafter"/>
</dbReference>
<dbReference type="PROSITE" id="PS00174">
    <property type="entry name" value="P_GLUCOSE_ISOMERASE_2"/>
    <property type="match status" value="1"/>
</dbReference>
<dbReference type="PROSITE" id="PS51463">
    <property type="entry name" value="P_GLUCOSE_ISOMERASE_3"/>
    <property type="match status" value="1"/>
</dbReference>
<evidence type="ECO:0000256" key="2">
    <source>
        <dbReference type="ARBA" id="ARBA00006604"/>
    </source>
</evidence>
<dbReference type="PANTHER" id="PTHR11469:SF1">
    <property type="entry name" value="GLUCOSE-6-PHOSPHATE ISOMERASE"/>
    <property type="match status" value="1"/>
</dbReference>
<dbReference type="SUPFAM" id="SSF53697">
    <property type="entry name" value="SIS domain"/>
    <property type="match status" value="1"/>
</dbReference>
<comment type="similarity">
    <text evidence="2 7 8">Belongs to the GPI family.</text>
</comment>
<keyword evidence="7" id="KW-0963">Cytoplasm</keyword>
<dbReference type="CDD" id="cd05016">
    <property type="entry name" value="SIS_PGI_2"/>
    <property type="match status" value="1"/>
</dbReference>
<comment type="pathway">
    <text evidence="1 7 8">Carbohydrate degradation; glycolysis; D-glyceraldehyde 3-phosphate and glycerone phosphate from D-glucose: step 2/4.</text>
</comment>
<dbReference type="UniPathway" id="UPA00138"/>
<evidence type="ECO:0000313" key="10">
    <source>
        <dbReference type="Proteomes" id="UP000006365"/>
    </source>
</evidence>
<dbReference type="Proteomes" id="UP000006365">
    <property type="component" value="Chromosome"/>
</dbReference>
<feature type="active site" evidence="7">
    <location>
        <position position="499"/>
    </location>
</feature>
<accession>A0A7U4DQF5</accession>
<evidence type="ECO:0000256" key="3">
    <source>
        <dbReference type="ARBA" id="ARBA00022432"/>
    </source>
</evidence>
<dbReference type="NCBIfam" id="NF010695">
    <property type="entry name" value="PRK14095.1"/>
    <property type="match status" value="1"/>
</dbReference>
<comment type="subcellular location">
    <subcellularLocation>
        <location evidence="7">Cytoplasm</location>
    </subcellularLocation>
</comment>
<dbReference type="GO" id="GO:0006096">
    <property type="term" value="P:glycolytic process"/>
    <property type="evidence" value="ECO:0007669"/>
    <property type="project" value="UniProtKB-UniRule"/>
</dbReference>
<evidence type="ECO:0000313" key="9">
    <source>
        <dbReference type="EMBL" id="ADW19072.1"/>
    </source>
</evidence>
<dbReference type="GO" id="GO:0004347">
    <property type="term" value="F:glucose-6-phosphate isomerase activity"/>
    <property type="evidence" value="ECO:0007669"/>
    <property type="project" value="UniProtKB-UniRule"/>
</dbReference>
<dbReference type="EC" id="5.3.1.9" evidence="7"/>
<dbReference type="HAMAP" id="MF_00473">
    <property type="entry name" value="G6P_isomerase"/>
    <property type="match status" value="1"/>
</dbReference>
<keyword evidence="10" id="KW-1185">Reference proteome</keyword>
<reference evidence="9 10" key="1">
    <citation type="journal article" date="2011" name="Stand. Genomic Sci.">
        <title>Complete genome sequence of Desulfobulbus propionicus type strain (1pr3).</title>
        <authorList>
            <person name="Pagani I."/>
            <person name="Lapidus A."/>
            <person name="Nolan M."/>
            <person name="Lucas S."/>
            <person name="Hammon N."/>
            <person name="Deshpande S."/>
            <person name="Cheng J.F."/>
            <person name="Chertkov O."/>
            <person name="Davenport K."/>
            <person name="Tapia R."/>
            <person name="Han C."/>
            <person name="Goodwin L."/>
            <person name="Pitluck S."/>
            <person name="Liolios K."/>
            <person name="Mavromatis K."/>
            <person name="Ivanova N."/>
            <person name="Mikhailova N."/>
            <person name="Pati A."/>
            <person name="Chen A."/>
            <person name="Palaniappan K."/>
            <person name="Land M."/>
            <person name="Hauser L."/>
            <person name="Chang Y.J."/>
            <person name="Jeffries C.D."/>
            <person name="Detter J.C."/>
            <person name="Brambilla E."/>
            <person name="Kannan K.P."/>
            <person name="Djao O.D."/>
            <person name="Rohde M."/>
            <person name="Pukall R."/>
            <person name="Spring S."/>
            <person name="Goker M."/>
            <person name="Sikorski J."/>
            <person name="Woyke T."/>
            <person name="Bristow J."/>
            <person name="Eisen J.A."/>
            <person name="Markowitz V."/>
            <person name="Hugenholtz P."/>
            <person name="Kyrpides N.C."/>
            <person name="Klenk H.P."/>
        </authorList>
    </citation>
    <scope>NUCLEOTIDE SEQUENCE [LARGE SCALE GENOMIC DNA]</scope>
    <source>
        <strain evidence="10">ATCC 33891 / DSM 2032 / 1pr3</strain>
    </source>
</reference>
<feature type="active site" evidence="7">
    <location>
        <position position="384"/>
    </location>
</feature>
<dbReference type="Gene3D" id="1.10.1390.10">
    <property type="match status" value="1"/>
</dbReference>
<dbReference type="EMBL" id="CP002364">
    <property type="protein sequence ID" value="ADW19072.1"/>
    <property type="molecule type" value="Genomic_DNA"/>
</dbReference>
<keyword evidence="5 7" id="KW-0413">Isomerase</keyword>
<organism evidence="9 10">
    <name type="scientific">Desulfobulbus propionicus (strain ATCC 33891 / DSM 2032 / VKM B-1956 / 1pr3)</name>
    <dbReference type="NCBI Taxonomy" id="577650"/>
    <lineage>
        <taxon>Bacteria</taxon>
        <taxon>Pseudomonadati</taxon>
        <taxon>Thermodesulfobacteriota</taxon>
        <taxon>Desulfobulbia</taxon>
        <taxon>Desulfobulbales</taxon>
        <taxon>Desulfobulbaceae</taxon>
        <taxon>Desulfobulbus</taxon>
    </lineage>
</organism>
<dbReference type="PANTHER" id="PTHR11469">
    <property type="entry name" value="GLUCOSE-6-PHOSPHATE ISOMERASE"/>
    <property type="match status" value="1"/>
</dbReference>
<evidence type="ECO:0000256" key="4">
    <source>
        <dbReference type="ARBA" id="ARBA00023152"/>
    </source>
</evidence>
<dbReference type="InterPro" id="IPR001672">
    <property type="entry name" value="G6P_Isomerase"/>
</dbReference>
<dbReference type="AlphaFoldDB" id="A0A7U4DQF5"/>
<sequence>MQLKDFSSHKSVAKLASLARTPHDLTAVDGLTAQRIEDYAVSFCGFDLLYGTQRVTPEVIDALQQLADEAGLIDAFLAMKEGEVLNRIEGYASENRQVLHTASRDVFTERPREPKAAAKAKEQLAKLHRFLEGVDNGSIANAQGHLFTTMVQVGIGGSDLGPRALYLALQRYCRPGRSARFIANVDPDDVAAVLRELDLSRCLFNVVSKSGTTLETLTNEQLVREALLQAGLNPAHHMVAVTGEGSPMDDATKYLASFHMYDYIGGRYSATSMVGLVTLGFALGVEAVRALLEGAHAVDLAAEERDIRKNVPLLMALLGIWNHNFLGHATIAILPYSQALARFPAHLQQCDMESNGKSVTRQGNPVTWQTGPIVWGEPGTNGQHAFYQLIHQGTEIVPAEFIGFRHNQYGIDLEVQGTSSQQKLITNMLAQSLALAMGKDDTNPARRFAGNRPNLVLIADRLTPSTMGALLAIYEHRIAFQGFCWNVNSFDQEGVQLGKVLATRLLGLLTDQGQSARDDSLEKSLLRRSGML</sequence>
<comment type="pathway">
    <text evidence="7">Carbohydrate biosynthesis; gluconeogenesis.</text>
</comment>
<evidence type="ECO:0000256" key="1">
    <source>
        <dbReference type="ARBA" id="ARBA00004926"/>
    </source>
</evidence>
<dbReference type="PROSITE" id="PS00765">
    <property type="entry name" value="P_GLUCOSE_ISOMERASE_1"/>
    <property type="match status" value="1"/>
</dbReference>
<keyword evidence="3 7" id="KW-0312">Gluconeogenesis</keyword>
<dbReference type="GO" id="GO:0005829">
    <property type="term" value="C:cytosol"/>
    <property type="evidence" value="ECO:0007669"/>
    <property type="project" value="TreeGrafter"/>
</dbReference>
<gene>
    <name evidence="7" type="primary">pgi</name>
    <name evidence="9" type="ordered locus">Despr_2939</name>
</gene>
<comment type="function">
    <text evidence="7">Catalyzes the reversible isomerization of glucose-6-phosphate to fructose-6-phosphate.</text>
</comment>
<evidence type="ECO:0000256" key="7">
    <source>
        <dbReference type="HAMAP-Rule" id="MF_00473"/>
    </source>
</evidence>
<evidence type="ECO:0000256" key="6">
    <source>
        <dbReference type="ARBA" id="ARBA00029321"/>
    </source>
</evidence>
<proteinExistence type="inferred from homology"/>
<evidence type="ECO:0000256" key="5">
    <source>
        <dbReference type="ARBA" id="ARBA00023235"/>
    </source>
</evidence>
<dbReference type="Gene3D" id="3.40.50.10490">
    <property type="entry name" value="Glucose-6-phosphate isomerase like protein, domain 1"/>
    <property type="match status" value="2"/>
</dbReference>
<dbReference type="GO" id="GO:0048029">
    <property type="term" value="F:monosaccharide binding"/>
    <property type="evidence" value="ECO:0007669"/>
    <property type="project" value="TreeGrafter"/>
</dbReference>
<name>A0A7U4DQF5_DESPD</name>
<dbReference type="InterPro" id="IPR018189">
    <property type="entry name" value="Phosphoglucose_isomerase_CS"/>
</dbReference>
<comment type="catalytic activity">
    <reaction evidence="6 7 8">
        <text>alpha-D-glucose 6-phosphate = beta-D-fructose 6-phosphate</text>
        <dbReference type="Rhea" id="RHEA:11816"/>
        <dbReference type="ChEBI" id="CHEBI:57634"/>
        <dbReference type="ChEBI" id="CHEBI:58225"/>
        <dbReference type="EC" id="5.3.1.9"/>
    </reaction>
</comment>
<dbReference type="RefSeq" id="WP_015725597.1">
    <property type="nucleotide sequence ID" value="NC_014972.1"/>
</dbReference>